<dbReference type="EMBL" id="JASCZI010156612">
    <property type="protein sequence ID" value="MED6178626.1"/>
    <property type="molecule type" value="Genomic_DNA"/>
</dbReference>
<sequence length="170" mass="18391">RVQEYVKLKWCKRTRLESPTGEIQALCAGGSRVRDGVVSSCPRVRVILRYSACGYLSGAGGCTSRLVGRRDPLGAVPWPVVEAVPERRFGGVAVARTRGDLNGCPTVAKHWEGTAQKAASDARSQSYARTGPYPVSGASASGTRPTRLETRTKESNMYASHWALRNLKAK</sequence>
<proteinExistence type="predicted"/>
<feature type="region of interest" description="Disordered" evidence="1">
    <location>
        <begin position="115"/>
        <end position="153"/>
    </location>
</feature>
<organism evidence="2 3">
    <name type="scientific">Stylosanthes scabra</name>
    <dbReference type="NCBI Taxonomy" id="79078"/>
    <lineage>
        <taxon>Eukaryota</taxon>
        <taxon>Viridiplantae</taxon>
        <taxon>Streptophyta</taxon>
        <taxon>Embryophyta</taxon>
        <taxon>Tracheophyta</taxon>
        <taxon>Spermatophyta</taxon>
        <taxon>Magnoliopsida</taxon>
        <taxon>eudicotyledons</taxon>
        <taxon>Gunneridae</taxon>
        <taxon>Pentapetalae</taxon>
        <taxon>rosids</taxon>
        <taxon>fabids</taxon>
        <taxon>Fabales</taxon>
        <taxon>Fabaceae</taxon>
        <taxon>Papilionoideae</taxon>
        <taxon>50 kb inversion clade</taxon>
        <taxon>dalbergioids sensu lato</taxon>
        <taxon>Dalbergieae</taxon>
        <taxon>Pterocarpus clade</taxon>
        <taxon>Stylosanthes</taxon>
    </lineage>
</organism>
<comment type="caution">
    <text evidence="2">The sequence shown here is derived from an EMBL/GenBank/DDBJ whole genome shotgun (WGS) entry which is preliminary data.</text>
</comment>
<accession>A0ABU6VZS2</accession>
<keyword evidence="3" id="KW-1185">Reference proteome</keyword>
<dbReference type="Proteomes" id="UP001341840">
    <property type="component" value="Unassembled WGS sequence"/>
</dbReference>
<feature type="non-terminal residue" evidence="2">
    <location>
        <position position="1"/>
    </location>
</feature>
<gene>
    <name evidence="2" type="ORF">PIB30_109390</name>
</gene>
<evidence type="ECO:0000313" key="2">
    <source>
        <dbReference type="EMBL" id="MED6178626.1"/>
    </source>
</evidence>
<evidence type="ECO:0000256" key="1">
    <source>
        <dbReference type="SAM" id="MobiDB-lite"/>
    </source>
</evidence>
<evidence type="ECO:0000313" key="3">
    <source>
        <dbReference type="Proteomes" id="UP001341840"/>
    </source>
</evidence>
<name>A0ABU6VZS2_9FABA</name>
<reference evidence="2 3" key="1">
    <citation type="journal article" date="2023" name="Plants (Basel)">
        <title>Bridging the Gap: Combining Genomics and Transcriptomics Approaches to Understand Stylosanthes scabra, an Orphan Legume from the Brazilian Caatinga.</title>
        <authorList>
            <person name="Ferreira-Neto J.R.C."/>
            <person name="da Silva M.D."/>
            <person name="Binneck E."/>
            <person name="de Melo N.F."/>
            <person name="da Silva R.H."/>
            <person name="de Melo A.L.T.M."/>
            <person name="Pandolfi V."/>
            <person name="Bustamante F.O."/>
            <person name="Brasileiro-Vidal A.C."/>
            <person name="Benko-Iseppon A.M."/>
        </authorList>
    </citation>
    <scope>NUCLEOTIDE SEQUENCE [LARGE SCALE GENOMIC DNA]</scope>
    <source>
        <tissue evidence="2">Leaves</tissue>
    </source>
</reference>
<protein>
    <submittedName>
        <fullName evidence="2">Uncharacterized protein</fullName>
    </submittedName>
</protein>